<dbReference type="Gene3D" id="3.40.80.10">
    <property type="entry name" value="Peptidoglycan recognition protein-like"/>
    <property type="match status" value="1"/>
</dbReference>
<dbReference type="RefSeq" id="WP_207111092.1">
    <property type="nucleotide sequence ID" value="NZ_JAFLWD010000003.1"/>
</dbReference>
<evidence type="ECO:0000313" key="2">
    <source>
        <dbReference type="EMBL" id="MBO0438980.1"/>
    </source>
</evidence>
<dbReference type="SMART" id="SM00644">
    <property type="entry name" value="Ami_2"/>
    <property type="match status" value="1"/>
</dbReference>
<dbReference type="EMBL" id="JAFLWD010000003">
    <property type="protein sequence ID" value="MBO0438980.1"/>
    <property type="molecule type" value="Genomic_DNA"/>
</dbReference>
<sequence length="263" mass="30040">MEITKQIRQGLPTLGYNPYRQIHLHSTANPNSTSQNEADYMNRKDINSGYYTHVVGNGRAIQTAPTGKGAYDVGGGWNYETYAALELIESHATRAEFERDYKLWVELARQLANEAKIPKTLDTNDLEGIKTHMYCTYNQPENESDHIDPYPYLNKWGITAGQLEKDLVNGFSDTPNNNQNTNINKPKQQEEITMVCTYQVEGGKTLYYFDGQVIKALTHPDQAVALREIYKRNNGKDMPHITYSRKAPFNKRLEEVTKLKALK</sequence>
<reference evidence="2 3" key="1">
    <citation type="submission" date="2021-03" db="EMBL/GenBank/DDBJ databases">
        <title>Enterococcal diversity collection.</title>
        <authorList>
            <person name="Gilmore M.S."/>
            <person name="Schwartzman J."/>
            <person name="Van Tyne D."/>
            <person name="Martin M."/>
            <person name="Earl A.M."/>
            <person name="Manson A.L."/>
            <person name="Straub T."/>
            <person name="Salamzade R."/>
            <person name="Saavedra J."/>
            <person name="Lebreton F."/>
            <person name="Prichula J."/>
            <person name="Schaufler K."/>
            <person name="Gaca A."/>
            <person name="Sgardioli B."/>
            <person name="Wagenaar J."/>
            <person name="Strong T."/>
        </authorList>
    </citation>
    <scope>NUCLEOTIDE SEQUENCE [LARGE SCALE GENOMIC DNA]</scope>
    <source>
        <strain evidence="2 3">DIV0869a</strain>
    </source>
</reference>
<dbReference type="SUPFAM" id="SSF55846">
    <property type="entry name" value="N-acetylmuramoyl-L-alanine amidase-like"/>
    <property type="match status" value="1"/>
</dbReference>
<protein>
    <submittedName>
        <fullName evidence="2">N-acetylmuramoyl-L-alanine amidase</fullName>
    </submittedName>
</protein>
<evidence type="ECO:0000259" key="1">
    <source>
        <dbReference type="SMART" id="SM00644"/>
    </source>
</evidence>
<dbReference type="Proteomes" id="UP000664632">
    <property type="component" value="Unassembled WGS sequence"/>
</dbReference>
<dbReference type="CDD" id="cd06583">
    <property type="entry name" value="PGRP"/>
    <property type="match status" value="1"/>
</dbReference>
<dbReference type="InterPro" id="IPR002502">
    <property type="entry name" value="Amidase_domain"/>
</dbReference>
<keyword evidence="3" id="KW-1185">Reference proteome</keyword>
<evidence type="ECO:0000313" key="3">
    <source>
        <dbReference type="Proteomes" id="UP000664632"/>
    </source>
</evidence>
<name>A0ABS3GVX8_9ENTE</name>
<dbReference type="InterPro" id="IPR036505">
    <property type="entry name" value="Amidase/PGRP_sf"/>
</dbReference>
<gene>
    <name evidence="2" type="ORF">JZO69_01215</name>
</gene>
<proteinExistence type="predicted"/>
<dbReference type="Pfam" id="PF01510">
    <property type="entry name" value="Amidase_2"/>
    <property type="match status" value="1"/>
</dbReference>
<organism evidence="2 3">
    <name type="scientific">Candidatus Enterococcus ikei</name>
    <dbReference type="NCBI Taxonomy" id="2815326"/>
    <lineage>
        <taxon>Bacteria</taxon>
        <taxon>Bacillati</taxon>
        <taxon>Bacillota</taxon>
        <taxon>Bacilli</taxon>
        <taxon>Lactobacillales</taxon>
        <taxon>Enterococcaceae</taxon>
        <taxon>Enterococcus</taxon>
    </lineage>
</organism>
<accession>A0ABS3GVX8</accession>
<comment type="caution">
    <text evidence="2">The sequence shown here is derived from an EMBL/GenBank/DDBJ whole genome shotgun (WGS) entry which is preliminary data.</text>
</comment>
<feature type="domain" description="N-acetylmuramoyl-L-alanine amidase" evidence="1">
    <location>
        <begin position="9"/>
        <end position="150"/>
    </location>
</feature>